<proteinExistence type="predicted"/>
<gene>
    <name evidence="2" type="ORF">CEXT_419101</name>
</gene>
<dbReference type="AlphaFoldDB" id="A0AAV4UVD7"/>
<feature type="compositionally biased region" description="Basic and acidic residues" evidence="1">
    <location>
        <begin position="80"/>
        <end position="90"/>
    </location>
</feature>
<evidence type="ECO:0000313" key="2">
    <source>
        <dbReference type="EMBL" id="GIY61365.1"/>
    </source>
</evidence>
<protein>
    <submittedName>
        <fullName evidence="2">Uncharacterized protein</fullName>
    </submittedName>
</protein>
<reference evidence="2 3" key="1">
    <citation type="submission" date="2021-06" db="EMBL/GenBank/DDBJ databases">
        <title>Caerostris extrusa draft genome.</title>
        <authorList>
            <person name="Kono N."/>
            <person name="Arakawa K."/>
        </authorList>
    </citation>
    <scope>NUCLEOTIDE SEQUENCE [LARGE SCALE GENOMIC DNA]</scope>
</reference>
<accession>A0AAV4UVD7</accession>
<evidence type="ECO:0000313" key="3">
    <source>
        <dbReference type="Proteomes" id="UP001054945"/>
    </source>
</evidence>
<evidence type="ECO:0000256" key="1">
    <source>
        <dbReference type="SAM" id="MobiDB-lite"/>
    </source>
</evidence>
<feature type="region of interest" description="Disordered" evidence="1">
    <location>
        <begin position="67"/>
        <end position="90"/>
    </location>
</feature>
<organism evidence="2 3">
    <name type="scientific">Caerostris extrusa</name>
    <name type="common">Bark spider</name>
    <name type="synonym">Caerostris bankana</name>
    <dbReference type="NCBI Taxonomy" id="172846"/>
    <lineage>
        <taxon>Eukaryota</taxon>
        <taxon>Metazoa</taxon>
        <taxon>Ecdysozoa</taxon>
        <taxon>Arthropoda</taxon>
        <taxon>Chelicerata</taxon>
        <taxon>Arachnida</taxon>
        <taxon>Araneae</taxon>
        <taxon>Araneomorphae</taxon>
        <taxon>Entelegynae</taxon>
        <taxon>Araneoidea</taxon>
        <taxon>Araneidae</taxon>
        <taxon>Caerostris</taxon>
    </lineage>
</organism>
<name>A0AAV4UVD7_CAEEX</name>
<dbReference type="Proteomes" id="UP001054945">
    <property type="component" value="Unassembled WGS sequence"/>
</dbReference>
<comment type="caution">
    <text evidence="2">The sequence shown here is derived from an EMBL/GenBank/DDBJ whole genome shotgun (WGS) entry which is preliminary data.</text>
</comment>
<keyword evidence="3" id="KW-1185">Reference proteome</keyword>
<sequence length="90" mass="9836">MSLIPQSAKRDSWAEGWRARWDERGGGCFYTPRAGHSGASAFNGCKVGYKSVFGGVGTRGKIRVKVFHSPSPPNTTPFHEWGDSYSKDNG</sequence>
<dbReference type="EMBL" id="BPLR01013459">
    <property type="protein sequence ID" value="GIY61365.1"/>
    <property type="molecule type" value="Genomic_DNA"/>
</dbReference>